<sequence>MTSIRNSVLLTLSWVALLAIFFAQVEIQIEGSAGWAVNLPTWRIEQHWLLDLFWGGRAMTGYHAWVFPLIAMFFHFPMVMLQQWSLALQARTIACIIVFWIIEDASWFIMNPAFGWHALRPETVPWHHHWWWNLPVDYWLGSAVAIVLFHLSYRRK</sequence>
<dbReference type="AlphaFoldDB" id="A0A923I258"/>
<reference evidence="2" key="1">
    <citation type="submission" date="2020-08" db="EMBL/GenBank/DDBJ databases">
        <title>Novel species isolated from subtropical streams in China.</title>
        <authorList>
            <person name="Lu H."/>
        </authorList>
    </citation>
    <scope>NUCLEOTIDE SEQUENCE</scope>
    <source>
        <strain evidence="2">CY7W</strain>
    </source>
</reference>
<keyword evidence="1" id="KW-0812">Transmembrane</keyword>
<dbReference type="RefSeq" id="WP_186881232.1">
    <property type="nucleotide sequence ID" value="NZ_JACOGG010000009.1"/>
</dbReference>
<evidence type="ECO:0000256" key="1">
    <source>
        <dbReference type="SAM" id="Phobius"/>
    </source>
</evidence>
<dbReference type="Proteomes" id="UP000612361">
    <property type="component" value="Unassembled WGS sequence"/>
</dbReference>
<dbReference type="EMBL" id="JACOGG010000009">
    <property type="protein sequence ID" value="MBC3935657.1"/>
    <property type="molecule type" value="Genomic_DNA"/>
</dbReference>
<keyword evidence="3" id="KW-1185">Reference proteome</keyword>
<feature type="transmembrane region" description="Helical" evidence="1">
    <location>
        <begin position="62"/>
        <end position="81"/>
    </location>
</feature>
<accession>A0A923I258</accession>
<feature type="transmembrane region" description="Helical" evidence="1">
    <location>
        <begin position="130"/>
        <end position="151"/>
    </location>
</feature>
<gene>
    <name evidence="2" type="ORF">H8K47_09830</name>
</gene>
<keyword evidence="1" id="KW-0472">Membrane</keyword>
<comment type="caution">
    <text evidence="2">The sequence shown here is derived from an EMBL/GenBank/DDBJ whole genome shotgun (WGS) entry which is preliminary data.</text>
</comment>
<proteinExistence type="predicted"/>
<evidence type="ECO:0000313" key="3">
    <source>
        <dbReference type="Proteomes" id="UP000612361"/>
    </source>
</evidence>
<name>A0A923I258_9BURK</name>
<protein>
    <submittedName>
        <fullName evidence="2">Uncharacterized protein</fullName>
    </submittedName>
</protein>
<organism evidence="2 3">
    <name type="scientific">Undibacterium rugosum</name>
    <dbReference type="NCBI Taxonomy" id="2762291"/>
    <lineage>
        <taxon>Bacteria</taxon>
        <taxon>Pseudomonadati</taxon>
        <taxon>Pseudomonadota</taxon>
        <taxon>Betaproteobacteria</taxon>
        <taxon>Burkholderiales</taxon>
        <taxon>Oxalobacteraceae</taxon>
        <taxon>Undibacterium</taxon>
    </lineage>
</organism>
<keyword evidence="1" id="KW-1133">Transmembrane helix</keyword>
<feature type="transmembrane region" description="Helical" evidence="1">
    <location>
        <begin position="93"/>
        <end position="110"/>
    </location>
</feature>
<evidence type="ECO:0000313" key="2">
    <source>
        <dbReference type="EMBL" id="MBC3935657.1"/>
    </source>
</evidence>